<comment type="cofactor">
    <cofactor evidence="1">
        <name>FAD</name>
        <dbReference type="ChEBI" id="CHEBI:57692"/>
    </cofactor>
</comment>
<dbReference type="GO" id="GO:0003995">
    <property type="term" value="F:acyl-CoA dehydrogenase activity"/>
    <property type="evidence" value="ECO:0007669"/>
    <property type="project" value="TreeGrafter"/>
</dbReference>
<evidence type="ECO:0000256" key="5">
    <source>
        <dbReference type="ARBA" id="ARBA00023002"/>
    </source>
</evidence>
<dbReference type="Gene3D" id="1.10.540.10">
    <property type="entry name" value="Acyl-CoA dehydrogenase/oxidase, N-terminal domain"/>
    <property type="match status" value="1"/>
</dbReference>
<feature type="domain" description="Acyl-CoA dehydrogenase/oxidase C-terminal" evidence="6">
    <location>
        <begin position="237"/>
        <end position="369"/>
    </location>
</feature>
<dbReference type="Gene3D" id="2.40.110.10">
    <property type="entry name" value="Butyryl-CoA Dehydrogenase, subunit A, domain 2"/>
    <property type="match status" value="1"/>
</dbReference>
<evidence type="ECO:0000256" key="1">
    <source>
        <dbReference type="ARBA" id="ARBA00001974"/>
    </source>
</evidence>
<dbReference type="PANTHER" id="PTHR43884:SF20">
    <property type="entry name" value="ACYL-COA DEHYDROGENASE FADE28"/>
    <property type="match status" value="1"/>
</dbReference>
<evidence type="ECO:0000256" key="4">
    <source>
        <dbReference type="ARBA" id="ARBA00022827"/>
    </source>
</evidence>
<dbReference type="InterPro" id="IPR036250">
    <property type="entry name" value="AcylCo_DH-like_C"/>
</dbReference>
<comment type="caution">
    <text evidence="8">The sequence shown here is derived from an EMBL/GenBank/DDBJ whole genome shotgun (WGS) entry which is preliminary data.</text>
</comment>
<gene>
    <name evidence="8" type="ORF">EV688_10766</name>
</gene>
<proteinExistence type="inferred from homology"/>
<feature type="domain" description="Acyl-CoA dehydrogenase/oxidase N-terminal" evidence="7">
    <location>
        <begin position="12"/>
        <end position="113"/>
    </location>
</feature>
<dbReference type="EMBL" id="SLWX01000007">
    <property type="protein sequence ID" value="TCO75648.1"/>
    <property type="molecule type" value="Genomic_DNA"/>
</dbReference>
<dbReference type="AlphaFoldDB" id="A0A4R2KZD6"/>
<name>A0A4R2KZD6_9GAMM</name>
<dbReference type="InterPro" id="IPR013786">
    <property type="entry name" value="AcylCoA_DH/ox_N"/>
</dbReference>
<dbReference type="Gene3D" id="1.20.140.10">
    <property type="entry name" value="Butyryl-CoA Dehydrogenase, subunit A, domain 3"/>
    <property type="match status" value="1"/>
</dbReference>
<dbReference type="InterPro" id="IPR009100">
    <property type="entry name" value="AcylCoA_DH/oxidase_NM_dom_sf"/>
</dbReference>
<dbReference type="RefSeq" id="WP_117317687.1">
    <property type="nucleotide sequence ID" value="NZ_QQSW01000009.1"/>
</dbReference>
<organism evidence="8 9">
    <name type="scientific">Chromatocurvus halotolerans</name>
    <dbReference type="NCBI Taxonomy" id="1132028"/>
    <lineage>
        <taxon>Bacteria</taxon>
        <taxon>Pseudomonadati</taxon>
        <taxon>Pseudomonadota</taxon>
        <taxon>Gammaproteobacteria</taxon>
        <taxon>Cellvibrionales</taxon>
        <taxon>Halieaceae</taxon>
        <taxon>Chromatocurvus</taxon>
    </lineage>
</organism>
<dbReference type="Pfam" id="PF02771">
    <property type="entry name" value="Acyl-CoA_dh_N"/>
    <property type="match status" value="1"/>
</dbReference>
<dbReference type="InterPro" id="IPR037069">
    <property type="entry name" value="AcylCoA_DH/ox_N_sf"/>
</dbReference>
<evidence type="ECO:0000259" key="7">
    <source>
        <dbReference type="Pfam" id="PF02771"/>
    </source>
</evidence>
<accession>A0A4R2KZD6</accession>
<keyword evidence="3" id="KW-0285">Flavoprotein</keyword>
<protein>
    <submittedName>
        <fullName evidence="8">Alkylation response protein AidB-like acyl-CoA dehydrogenase</fullName>
    </submittedName>
</protein>
<evidence type="ECO:0000259" key="6">
    <source>
        <dbReference type="Pfam" id="PF00441"/>
    </source>
</evidence>
<dbReference type="SUPFAM" id="SSF56645">
    <property type="entry name" value="Acyl-CoA dehydrogenase NM domain-like"/>
    <property type="match status" value="1"/>
</dbReference>
<dbReference type="SUPFAM" id="SSF47203">
    <property type="entry name" value="Acyl-CoA dehydrogenase C-terminal domain-like"/>
    <property type="match status" value="1"/>
</dbReference>
<evidence type="ECO:0000256" key="2">
    <source>
        <dbReference type="ARBA" id="ARBA00009347"/>
    </source>
</evidence>
<evidence type="ECO:0000256" key="3">
    <source>
        <dbReference type="ARBA" id="ARBA00022630"/>
    </source>
</evidence>
<sequence length="388" mass="40968">MSQPNNYGFGEEAALLKSSAAKFFAQHLPVDRLHARVAGSHDPYRCPEAPWPQELWQPMVDLGWTSLAVPESAGGLGMPCVAVAGLVEELGRAAFPCPLLGTLAASYILAECGDAGHTAQQEIVEGCAVALALTDKTGSWDIASSGVTYDGEVLSGGAHFIQDVRKATRLLVSASGAQGLQLFWVSVDADGVGVEPDAIVDLTRDQGRVTFNGVAASRLGDAGAAALDRAMPALWVLLAADMAGAAEWLLQTSVEYARSRQQFDHPLGFFQAVKHPLVDVMIHVDATRSLLYSAACAIDHEPGRARQLAHMAQASACDTAAFSAGRAVQTHGGIGFTWECYVHLYFKRQKHSEVLWGDATWHRARLADILLGDPAAAGGSAQGAEAAA</sequence>
<dbReference type="InterPro" id="IPR009075">
    <property type="entry name" value="AcylCo_DH/oxidase_C"/>
</dbReference>
<keyword evidence="5" id="KW-0560">Oxidoreductase</keyword>
<evidence type="ECO:0000313" key="9">
    <source>
        <dbReference type="Proteomes" id="UP000294980"/>
    </source>
</evidence>
<dbReference type="OrthoDB" id="7053515at2"/>
<evidence type="ECO:0000313" key="8">
    <source>
        <dbReference type="EMBL" id="TCO75648.1"/>
    </source>
</evidence>
<dbReference type="CDD" id="cd00567">
    <property type="entry name" value="ACAD"/>
    <property type="match status" value="1"/>
</dbReference>
<comment type="similarity">
    <text evidence="2">Belongs to the acyl-CoA dehydrogenase family.</text>
</comment>
<dbReference type="Proteomes" id="UP000294980">
    <property type="component" value="Unassembled WGS sequence"/>
</dbReference>
<keyword evidence="9" id="KW-1185">Reference proteome</keyword>
<keyword evidence="4" id="KW-0274">FAD</keyword>
<dbReference type="InterPro" id="IPR046373">
    <property type="entry name" value="Acyl-CoA_Oxase/DH_mid-dom_sf"/>
</dbReference>
<reference evidence="8 9" key="1">
    <citation type="submission" date="2019-03" db="EMBL/GenBank/DDBJ databases">
        <title>Genomic Encyclopedia of Type Strains, Phase IV (KMG-IV): sequencing the most valuable type-strain genomes for metagenomic binning, comparative biology and taxonomic classification.</title>
        <authorList>
            <person name="Goeker M."/>
        </authorList>
    </citation>
    <scope>NUCLEOTIDE SEQUENCE [LARGE SCALE GENOMIC DNA]</scope>
    <source>
        <strain evidence="8 9">DSM 23344</strain>
    </source>
</reference>
<dbReference type="GO" id="GO:0050660">
    <property type="term" value="F:flavin adenine dinucleotide binding"/>
    <property type="evidence" value="ECO:0007669"/>
    <property type="project" value="InterPro"/>
</dbReference>
<dbReference type="Pfam" id="PF00441">
    <property type="entry name" value="Acyl-CoA_dh_1"/>
    <property type="match status" value="1"/>
</dbReference>
<dbReference type="PANTHER" id="PTHR43884">
    <property type="entry name" value="ACYL-COA DEHYDROGENASE"/>
    <property type="match status" value="1"/>
</dbReference>